<dbReference type="RefSeq" id="XP_068360414.1">
    <property type="nucleotide sequence ID" value="XM_068503855.1"/>
</dbReference>
<dbReference type="InterPro" id="IPR050767">
    <property type="entry name" value="Sel1_AlgK"/>
</dbReference>
<evidence type="ECO:0000256" key="1">
    <source>
        <dbReference type="ARBA" id="ARBA00038101"/>
    </source>
</evidence>
<dbReference type="GO" id="GO:0005524">
    <property type="term" value="F:ATP binding"/>
    <property type="evidence" value="ECO:0007669"/>
    <property type="project" value="InterPro"/>
</dbReference>
<dbReference type="InterPro" id="IPR011009">
    <property type="entry name" value="Kinase-like_dom_sf"/>
</dbReference>
<dbReference type="AlphaFoldDB" id="A0A1J4KC92"/>
<dbReference type="SMART" id="SM00671">
    <property type="entry name" value="SEL1"/>
    <property type="match status" value="8"/>
</dbReference>
<dbReference type="OrthoDB" id="27934at2759"/>
<dbReference type="PANTHER" id="PTHR11102:SF160">
    <property type="entry name" value="ERAD-ASSOCIATED E3 UBIQUITIN-PROTEIN LIGASE COMPONENT HRD3"/>
    <property type="match status" value="1"/>
</dbReference>
<comment type="caution">
    <text evidence="3">The sequence shown here is derived from an EMBL/GenBank/DDBJ whole genome shotgun (WGS) entry which is preliminary data.</text>
</comment>
<evidence type="ECO:0000259" key="2">
    <source>
        <dbReference type="PROSITE" id="PS50011"/>
    </source>
</evidence>
<dbReference type="Pfam" id="PF08238">
    <property type="entry name" value="Sel1"/>
    <property type="match status" value="9"/>
</dbReference>
<dbReference type="InterPro" id="IPR006597">
    <property type="entry name" value="Sel1-like"/>
</dbReference>
<dbReference type="EMBL" id="MLAK01000702">
    <property type="protein sequence ID" value="OHT07278.1"/>
    <property type="molecule type" value="Genomic_DNA"/>
</dbReference>
<gene>
    <name evidence="3" type="ORF">TRFO_24616</name>
</gene>
<dbReference type="InterPro" id="IPR008271">
    <property type="entry name" value="Ser/Thr_kinase_AS"/>
</dbReference>
<reference evidence="3" key="1">
    <citation type="submission" date="2016-10" db="EMBL/GenBank/DDBJ databases">
        <authorList>
            <person name="Benchimol M."/>
            <person name="Almeida L.G."/>
            <person name="Vasconcelos A.T."/>
            <person name="Perreira-Neves A."/>
            <person name="Rosa I.A."/>
            <person name="Tasca T."/>
            <person name="Bogo M.R."/>
            <person name="de Souza W."/>
        </authorList>
    </citation>
    <scope>NUCLEOTIDE SEQUENCE [LARGE SCALE GENOMIC DNA]</scope>
    <source>
        <strain evidence="3">K</strain>
    </source>
</reference>
<dbReference type="VEuPathDB" id="TrichDB:TRFO_24616"/>
<dbReference type="Gene3D" id="1.10.510.10">
    <property type="entry name" value="Transferase(Phosphotransferase) domain 1"/>
    <property type="match status" value="1"/>
</dbReference>
<dbReference type="PANTHER" id="PTHR11102">
    <property type="entry name" value="SEL-1-LIKE PROTEIN"/>
    <property type="match status" value="1"/>
</dbReference>
<dbReference type="Proteomes" id="UP000179807">
    <property type="component" value="Unassembled WGS sequence"/>
</dbReference>
<organism evidence="3 4">
    <name type="scientific">Tritrichomonas foetus</name>
    <dbReference type="NCBI Taxonomy" id="1144522"/>
    <lineage>
        <taxon>Eukaryota</taxon>
        <taxon>Metamonada</taxon>
        <taxon>Parabasalia</taxon>
        <taxon>Tritrichomonadida</taxon>
        <taxon>Tritrichomonadidae</taxon>
        <taxon>Tritrichomonas</taxon>
    </lineage>
</organism>
<dbReference type="CDD" id="cd19671">
    <property type="entry name" value="UBR-box_UBR4_5_6_7"/>
    <property type="match status" value="1"/>
</dbReference>
<dbReference type="Pfam" id="PF00069">
    <property type="entry name" value="Pkinase"/>
    <property type="match status" value="1"/>
</dbReference>
<dbReference type="InterPro" id="IPR000719">
    <property type="entry name" value="Prot_kinase_dom"/>
</dbReference>
<feature type="domain" description="Protein kinase" evidence="2">
    <location>
        <begin position="227"/>
        <end position="477"/>
    </location>
</feature>
<accession>A0A1J4KC92</accession>
<comment type="similarity">
    <text evidence="1">Belongs to the sel-1 family.</text>
</comment>
<evidence type="ECO:0000313" key="3">
    <source>
        <dbReference type="EMBL" id="OHT07278.1"/>
    </source>
</evidence>
<dbReference type="Gene3D" id="1.25.40.10">
    <property type="entry name" value="Tetratricopeptide repeat domain"/>
    <property type="match status" value="3"/>
</dbReference>
<dbReference type="GeneID" id="94838559"/>
<dbReference type="SUPFAM" id="SSF56112">
    <property type="entry name" value="Protein kinase-like (PK-like)"/>
    <property type="match status" value="1"/>
</dbReference>
<protein>
    <recommendedName>
        <fullName evidence="2">Protein kinase domain-containing protein</fullName>
    </recommendedName>
</protein>
<dbReference type="SMART" id="SM00220">
    <property type="entry name" value="S_TKc"/>
    <property type="match status" value="1"/>
</dbReference>
<dbReference type="InterPro" id="IPR011990">
    <property type="entry name" value="TPR-like_helical_dom_sf"/>
</dbReference>
<dbReference type="PROSITE" id="PS00108">
    <property type="entry name" value="PROTEIN_KINASE_ST"/>
    <property type="match status" value="1"/>
</dbReference>
<dbReference type="SUPFAM" id="SSF81901">
    <property type="entry name" value="HCP-like"/>
    <property type="match status" value="2"/>
</dbReference>
<dbReference type="GO" id="GO:0004672">
    <property type="term" value="F:protein kinase activity"/>
    <property type="evidence" value="ECO:0007669"/>
    <property type="project" value="InterPro"/>
</dbReference>
<evidence type="ECO:0000313" key="4">
    <source>
        <dbReference type="Proteomes" id="UP000179807"/>
    </source>
</evidence>
<sequence length="1125" mass="130261">MSEILSEHLLRTSEIFPLRKFIELPFYFDLSIPTILISQNEFISENLFNYFAEAQTNFFGVYNVVHKFDKEFFIFCTKHRLFVIFLSDLDLLVDFIKQTLNEFPKIKRKILIPETIEKFDFFDETNAKQYFSSFAEDSATKIVSLFSTNLEFPETIDDQITYSGLYSLCESVVATFYFYIQCFPSYTTNISKTHQNSILLHSNNSLNKNNNCNSEMITQREFFSDEFVHIQKLGNGAKGNVFLSLHLKTGKFYSIKSFFAKKYYLREKKMYHRINNQSKSIIKYYGYIRNTNSIILSYASHGSLRTFLSTHNLTGTQKTLIIAQVLLAIDYLHCNGIIHMDIKVDNVLIDDEFNAYLCDFDASKPVYIEGTSQQQNNTHSIDSGTFLYMSPEQIKNKNISLQTDLYSLGILIYETATRESPFINLSLMNIVDKISQGEVPFLSQTEFGNITLLYQKCCSKKIENRVGSFYLINQFYLLKCYFKNTENDIIDEYIQNNVSRQIISSESASNTFSDYDQNYNLTISNELNKDSYDTNIQYNIDRSNSQGYEIVNVLNNKNNLNSMNINIANLTNRKDIQMLYCQADQYSNAIAQYYLGVILDNGFGIKRNEYLAFKFYLKSAKQNFSRAQHNAGCCYANGIGVLINKKKAFRYFKKAADSANDPVVESQIFVGKYYQKGIGVDKNETEGFKYLKKAADQHNKEALFSIGECFEKGNGVEIDCEQAFDYFLKAAQQKHQEACFKVGMIYYLRHEKEKSFNYLLESANQGFKKASLQLCQMYEKGIGTEIDLQKSIDYCCFLSEIYDAATPIMATKYEFGIGVNRNIYHSFKLFNRYINFNKGSISKCIIDLNSINQSSINKTSADQIDLSRINEKNSNRIVFINDTNKDSLSQALLHMGGFFEFGKFMQKNLALAMEYYKRSSSLNNINALIRLGVIYEFRNKDLEKAIQFYEKSYKLAQLIESSSLYQSYEIYEPKIGLYHIARLKNDLNLMKEAADLKIHAAEYEYGQYLYSKSHNNETNNNETNNTLFINRYLKNAAEVKITNAVRLINEITNCKSNYEESQKKFGHKGIYQHVYECLTCFQTNPNFLCEQCIHSCHQGHVIVDQGIFLYTSCDCEQCHAFNSIY</sequence>
<name>A0A1J4KC92_9EUKA</name>
<dbReference type="PROSITE" id="PS50011">
    <property type="entry name" value="PROTEIN_KINASE_DOM"/>
    <property type="match status" value="1"/>
</dbReference>
<keyword evidence="4" id="KW-1185">Reference proteome</keyword>
<proteinExistence type="inferred from homology"/>